<reference evidence="1" key="1">
    <citation type="submission" date="2021-06" db="EMBL/GenBank/DDBJ databases">
        <authorList>
            <person name="Kallberg Y."/>
            <person name="Tangrot J."/>
            <person name="Rosling A."/>
        </authorList>
    </citation>
    <scope>NUCLEOTIDE SEQUENCE</scope>
    <source>
        <strain evidence="1">MA461A</strain>
    </source>
</reference>
<name>A0ACA9KW71_9GLOM</name>
<evidence type="ECO:0000313" key="1">
    <source>
        <dbReference type="EMBL" id="CAG8494462.1"/>
    </source>
</evidence>
<protein>
    <submittedName>
        <fullName evidence="1">26201_t:CDS:1</fullName>
    </submittedName>
</protein>
<gene>
    <name evidence="1" type="ORF">RPERSI_LOCUS1538</name>
</gene>
<proteinExistence type="predicted"/>
<sequence>MNICKILNNIEIDHVVSNKDLFDKAFDSDEFDNEASDYEESDNKASDYEESENNVFNNKEYDNEVINNKGSNDKVLDNEEIDYENFFYNEMLNDEITINFTNEVLSEKELDKVIDKVLNTEKIPSIGREYSLYFNNFTETLMFCWIQKHSITSQAYDELVDIIHNLQFKSKDIVMNDIVKIITIAMLYNKNNINVFSIFIHEILYKHQGCWKLRDIIYSYKHLSEFAVLDVPDMNLLVYKLYINFYYDDFGIFHMQRNPSLVIASLGDVTANLLQDNNLVGVKRHVFHYHHLTDNQFKEISIAPTITKYKELTTIYRLHLLLPILDRLKRERHLQFPHDIYHLIASKVLKFFKITIKALSSESKSEFMKYWKSFKYPRTWQKLPNLIFHIDNFMILDCLHLAMMIPFILNRFLKLSSFKNPELTSFQSHIGVSKNDLA</sequence>
<accession>A0ACA9KW71</accession>
<dbReference type="Proteomes" id="UP000789920">
    <property type="component" value="Unassembled WGS sequence"/>
</dbReference>
<keyword evidence="2" id="KW-1185">Reference proteome</keyword>
<comment type="caution">
    <text evidence="1">The sequence shown here is derived from an EMBL/GenBank/DDBJ whole genome shotgun (WGS) entry which is preliminary data.</text>
</comment>
<dbReference type="EMBL" id="CAJVQC010001448">
    <property type="protein sequence ID" value="CAG8494462.1"/>
    <property type="molecule type" value="Genomic_DNA"/>
</dbReference>
<organism evidence="1 2">
    <name type="scientific">Racocetra persica</name>
    <dbReference type="NCBI Taxonomy" id="160502"/>
    <lineage>
        <taxon>Eukaryota</taxon>
        <taxon>Fungi</taxon>
        <taxon>Fungi incertae sedis</taxon>
        <taxon>Mucoromycota</taxon>
        <taxon>Glomeromycotina</taxon>
        <taxon>Glomeromycetes</taxon>
        <taxon>Diversisporales</taxon>
        <taxon>Gigasporaceae</taxon>
        <taxon>Racocetra</taxon>
    </lineage>
</organism>
<evidence type="ECO:0000313" key="2">
    <source>
        <dbReference type="Proteomes" id="UP000789920"/>
    </source>
</evidence>